<sequence length="219" mass="24382">MAKNDATTPLDPQGLCPDWVWTTTPKKLPHPAMYDSKTMGWHVAKNREWFTSYTPKQSTVYQRHWQGKPECAMAMFGIGTVELPVRLDPADPTKTGTLVLENVLHVPDAKFNIVCHEKVNEARRLCLDNKAEGFPQGKVEGADGGKTLAYFRDIHYPGGPTHPHPVSWTPLPGGFQVNPRLVELAHAPAGRALGPSTFEDLLQTGCQRAEWVTWDESTE</sequence>
<reference evidence="2" key="1">
    <citation type="journal article" date="2023" name="Mol. Phylogenet. Evol.">
        <title>Genome-scale phylogeny and comparative genomics of the fungal order Sordariales.</title>
        <authorList>
            <person name="Hensen N."/>
            <person name="Bonometti L."/>
            <person name="Westerberg I."/>
            <person name="Brannstrom I.O."/>
            <person name="Guillou S."/>
            <person name="Cros-Aarteil S."/>
            <person name="Calhoun S."/>
            <person name="Haridas S."/>
            <person name="Kuo A."/>
            <person name="Mondo S."/>
            <person name="Pangilinan J."/>
            <person name="Riley R."/>
            <person name="LaButti K."/>
            <person name="Andreopoulos B."/>
            <person name="Lipzen A."/>
            <person name="Chen C."/>
            <person name="Yan M."/>
            <person name="Daum C."/>
            <person name="Ng V."/>
            <person name="Clum A."/>
            <person name="Steindorff A."/>
            <person name="Ohm R.A."/>
            <person name="Martin F."/>
            <person name="Silar P."/>
            <person name="Natvig D.O."/>
            <person name="Lalanne C."/>
            <person name="Gautier V."/>
            <person name="Ament-Velasquez S.L."/>
            <person name="Kruys A."/>
            <person name="Hutchinson M.I."/>
            <person name="Powell A.J."/>
            <person name="Barry K."/>
            <person name="Miller A.N."/>
            <person name="Grigoriev I.V."/>
            <person name="Debuchy R."/>
            <person name="Gladieux P."/>
            <person name="Hiltunen Thoren M."/>
            <person name="Johannesson H."/>
        </authorList>
    </citation>
    <scope>NUCLEOTIDE SEQUENCE</scope>
    <source>
        <strain evidence="2">CBS 538.74</strain>
    </source>
</reference>
<evidence type="ECO:0000313" key="2">
    <source>
        <dbReference type="EMBL" id="KAK4149906.1"/>
    </source>
</evidence>
<dbReference type="EMBL" id="MU857113">
    <property type="protein sequence ID" value="KAK4149906.1"/>
    <property type="molecule type" value="Genomic_DNA"/>
</dbReference>
<dbReference type="PANTHER" id="PTHR40628:SF1">
    <property type="entry name" value="CHROMO DOMAIN-CONTAINING PROTEIN"/>
    <property type="match status" value="1"/>
</dbReference>
<organism evidence="2 3">
    <name type="scientific">Chaetomidium leptoderma</name>
    <dbReference type="NCBI Taxonomy" id="669021"/>
    <lineage>
        <taxon>Eukaryota</taxon>
        <taxon>Fungi</taxon>
        <taxon>Dikarya</taxon>
        <taxon>Ascomycota</taxon>
        <taxon>Pezizomycotina</taxon>
        <taxon>Sordariomycetes</taxon>
        <taxon>Sordariomycetidae</taxon>
        <taxon>Sordariales</taxon>
        <taxon>Chaetomiaceae</taxon>
        <taxon>Chaetomidium</taxon>
    </lineage>
</organism>
<gene>
    <name evidence="2" type="ORF">C8A00DRAFT_37491</name>
</gene>
<dbReference type="PANTHER" id="PTHR40628">
    <property type="entry name" value="CHROMO DOMAIN-CONTAINING PROTEIN"/>
    <property type="match status" value="1"/>
</dbReference>
<feature type="domain" description="Retrovirus-related Pol polyprotein from transposon TNT 1-94-like beta-barrel" evidence="1">
    <location>
        <begin position="42"/>
        <end position="121"/>
    </location>
</feature>
<dbReference type="AlphaFoldDB" id="A0AAN6VFJ8"/>
<comment type="caution">
    <text evidence="2">The sequence shown here is derived from an EMBL/GenBank/DDBJ whole genome shotgun (WGS) entry which is preliminary data.</text>
</comment>
<dbReference type="Pfam" id="PF22936">
    <property type="entry name" value="Pol_BBD"/>
    <property type="match status" value="1"/>
</dbReference>
<keyword evidence="3" id="KW-1185">Reference proteome</keyword>
<accession>A0AAN6VFJ8</accession>
<proteinExistence type="predicted"/>
<evidence type="ECO:0000313" key="3">
    <source>
        <dbReference type="Proteomes" id="UP001302745"/>
    </source>
</evidence>
<name>A0AAN6VFJ8_9PEZI</name>
<reference evidence="2" key="2">
    <citation type="submission" date="2023-05" db="EMBL/GenBank/DDBJ databases">
        <authorList>
            <consortium name="Lawrence Berkeley National Laboratory"/>
            <person name="Steindorff A."/>
            <person name="Hensen N."/>
            <person name="Bonometti L."/>
            <person name="Westerberg I."/>
            <person name="Brannstrom I.O."/>
            <person name="Guillou S."/>
            <person name="Cros-Aarteil S."/>
            <person name="Calhoun S."/>
            <person name="Haridas S."/>
            <person name="Kuo A."/>
            <person name="Mondo S."/>
            <person name="Pangilinan J."/>
            <person name="Riley R."/>
            <person name="Labutti K."/>
            <person name="Andreopoulos B."/>
            <person name="Lipzen A."/>
            <person name="Chen C."/>
            <person name="Yanf M."/>
            <person name="Daum C."/>
            <person name="Ng V."/>
            <person name="Clum A."/>
            <person name="Ohm R."/>
            <person name="Martin F."/>
            <person name="Silar P."/>
            <person name="Natvig D."/>
            <person name="Lalanne C."/>
            <person name="Gautier V."/>
            <person name="Ament-Velasquez S.L."/>
            <person name="Kruys A."/>
            <person name="Hutchinson M.I."/>
            <person name="Powell A.J."/>
            <person name="Barry K."/>
            <person name="Miller A.N."/>
            <person name="Grigoriev I.V."/>
            <person name="Debuchy R."/>
            <person name="Gladieux P."/>
            <person name="Thoren M.H."/>
            <person name="Johannesson H."/>
        </authorList>
    </citation>
    <scope>NUCLEOTIDE SEQUENCE</scope>
    <source>
        <strain evidence="2">CBS 538.74</strain>
    </source>
</reference>
<evidence type="ECO:0000259" key="1">
    <source>
        <dbReference type="Pfam" id="PF22936"/>
    </source>
</evidence>
<protein>
    <recommendedName>
        <fullName evidence="1">Retrovirus-related Pol polyprotein from transposon TNT 1-94-like beta-barrel domain-containing protein</fullName>
    </recommendedName>
</protein>
<dbReference type="Proteomes" id="UP001302745">
    <property type="component" value="Unassembled WGS sequence"/>
</dbReference>
<dbReference type="InterPro" id="IPR054722">
    <property type="entry name" value="PolX-like_BBD"/>
</dbReference>